<dbReference type="PANTHER" id="PTHR33743">
    <property type="entry name" value="PROTEIN GOLVEN 6-RELATED"/>
    <property type="match status" value="1"/>
</dbReference>
<keyword evidence="2" id="KW-0732">Signal</keyword>
<evidence type="ECO:0008006" key="5">
    <source>
        <dbReference type="Google" id="ProtNLM"/>
    </source>
</evidence>
<accession>A0A8K0DMF4</accession>
<evidence type="ECO:0000256" key="1">
    <source>
        <dbReference type="SAM" id="MobiDB-lite"/>
    </source>
</evidence>
<feature type="region of interest" description="Disordered" evidence="1">
    <location>
        <begin position="70"/>
        <end position="103"/>
    </location>
</feature>
<sequence length="136" mass="15294">MELVAMTTLMCLALSAALFTPCASLPIDHEVQSSHSQQASEFQVEIPTLSRKLRFTQDLTVVVGREGSDMITSNKEQKENLQGKADDKEHVMMHGNRGTRQELVEVTDPSMFFTMDYSQVKRRPPIHNKSLPFSSP</sequence>
<protein>
    <recommendedName>
        <fullName evidence="5">Root meristem growth factor 8</fullName>
    </recommendedName>
</protein>
<feature type="compositionally biased region" description="Basic and acidic residues" evidence="1">
    <location>
        <begin position="75"/>
        <end position="92"/>
    </location>
</feature>
<dbReference type="AlphaFoldDB" id="A0A8K0DMF4"/>
<dbReference type="PANTHER" id="PTHR33743:SF27">
    <property type="entry name" value="TRANSMEMBRANE PROTEIN"/>
    <property type="match status" value="1"/>
</dbReference>
<evidence type="ECO:0000256" key="2">
    <source>
        <dbReference type="SAM" id="SignalP"/>
    </source>
</evidence>
<reference evidence="3" key="1">
    <citation type="submission" date="2020-03" db="EMBL/GenBank/DDBJ databases">
        <title>A high-quality chromosome-level genome assembly of a woody plant with both climbing and erect habits, Rhamnella rubrinervis.</title>
        <authorList>
            <person name="Lu Z."/>
            <person name="Yang Y."/>
            <person name="Zhu X."/>
            <person name="Sun Y."/>
        </authorList>
    </citation>
    <scope>NUCLEOTIDE SEQUENCE</scope>
    <source>
        <strain evidence="3">BYM</strain>
        <tissue evidence="3">Leaf</tissue>
    </source>
</reference>
<dbReference type="EMBL" id="VOIH02000012">
    <property type="protein sequence ID" value="KAF3431633.1"/>
    <property type="molecule type" value="Genomic_DNA"/>
</dbReference>
<gene>
    <name evidence="3" type="ORF">FNV43_RR26364</name>
</gene>
<feature type="chain" id="PRO_5035442928" description="Root meristem growth factor 8" evidence="2">
    <location>
        <begin position="25"/>
        <end position="136"/>
    </location>
</feature>
<feature type="signal peptide" evidence="2">
    <location>
        <begin position="1"/>
        <end position="24"/>
    </location>
</feature>
<organism evidence="3 4">
    <name type="scientific">Rhamnella rubrinervis</name>
    <dbReference type="NCBI Taxonomy" id="2594499"/>
    <lineage>
        <taxon>Eukaryota</taxon>
        <taxon>Viridiplantae</taxon>
        <taxon>Streptophyta</taxon>
        <taxon>Embryophyta</taxon>
        <taxon>Tracheophyta</taxon>
        <taxon>Spermatophyta</taxon>
        <taxon>Magnoliopsida</taxon>
        <taxon>eudicotyledons</taxon>
        <taxon>Gunneridae</taxon>
        <taxon>Pentapetalae</taxon>
        <taxon>rosids</taxon>
        <taxon>fabids</taxon>
        <taxon>Rosales</taxon>
        <taxon>Rhamnaceae</taxon>
        <taxon>rhamnoid group</taxon>
        <taxon>Rhamneae</taxon>
        <taxon>Rhamnella</taxon>
    </lineage>
</organism>
<proteinExistence type="predicted"/>
<evidence type="ECO:0000313" key="3">
    <source>
        <dbReference type="EMBL" id="KAF3431633.1"/>
    </source>
</evidence>
<comment type="caution">
    <text evidence="3">The sequence shown here is derived from an EMBL/GenBank/DDBJ whole genome shotgun (WGS) entry which is preliminary data.</text>
</comment>
<keyword evidence="4" id="KW-1185">Reference proteome</keyword>
<evidence type="ECO:0000313" key="4">
    <source>
        <dbReference type="Proteomes" id="UP000796880"/>
    </source>
</evidence>
<name>A0A8K0DMF4_9ROSA</name>
<dbReference type="Proteomes" id="UP000796880">
    <property type="component" value="Unassembled WGS sequence"/>
</dbReference>
<dbReference type="OrthoDB" id="894015at2759"/>